<feature type="region of interest" description="Disordered" evidence="1">
    <location>
        <begin position="30"/>
        <end position="62"/>
    </location>
</feature>
<keyword evidence="2" id="KW-1185">Reference proteome</keyword>
<dbReference type="GeneID" id="117239102"/>
<protein>
    <submittedName>
        <fullName evidence="3">Uncharacterized protein LOC117239102</fullName>
    </submittedName>
</protein>
<evidence type="ECO:0000313" key="3">
    <source>
        <dbReference type="RefSeq" id="XP_033360294.1"/>
    </source>
</evidence>
<feature type="compositionally biased region" description="Basic residues" evidence="1">
    <location>
        <begin position="170"/>
        <end position="185"/>
    </location>
</feature>
<feature type="compositionally biased region" description="Basic residues" evidence="1">
    <location>
        <begin position="193"/>
        <end position="203"/>
    </location>
</feature>
<dbReference type="AlphaFoldDB" id="A0A6J3L8K0"/>
<proteinExistence type="predicted"/>
<dbReference type="SMART" id="SM00705">
    <property type="entry name" value="THEG"/>
    <property type="match status" value="3"/>
</dbReference>
<organism evidence="2 3">
    <name type="scientific">Bombus vosnesenskii</name>
    <dbReference type="NCBI Taxonomy" id="207650"/>
    <lineage>
        <taxon>Eukaryota</taxon>
        <taxon>Metazoa</taxon>
        <taxon>Ecdysozoa</taxon>
        <taxon>Arthropoda</taxon>
        <taxon>Hexapoda</taxon>
        <taxon>Insecta</taxon>
        <taxon>Pterygota</taxon>
        <taxon>Neoptera</taxon>
        <taxon>Endopterygota</taxon>
        <taxon>Hymenoptera</taxon>
        <taxon>Apocrita</taxon>
        <taxon>Aculeata</taxon>
        <taxon>Apoidea</taxon>
        <taxon>Anthophila</taxon>
        <taxon>Apidae</taxon>
        <taxon>Bombus</taxon>
        <taxon>Pyrobombus</taxon>
    </lineage>
</organism>
<dbReference type="Proteomes" id="UP000504631">
    <property type="component" value="Unplaced"/>
</dbReference>
<dbReference type="Pfam" id="PF14912">
    <property type="entry name" value="THEG"/>
    <property type="match status" value="1"/>
</dbReference>
<dbReference type="RefSeq" id="XP_033360294.1">
    <property type="nucleotide sequence ID" value="XM_033504403.1"/>
</dbReference>
<name>A0A6J3L8K0_9HYME</name>
<evidence type="ECO:0000256" key="1">
    <source>
        <dbReference type="SAM" id="MobiDB-lite"/>
    </source>
</evidence>
<feature type="region of interest" description="Disordered" evidence="1">
    <location>
        <begin position="168"/>
        <end position="205"/>
    </location>
</feature>
<evidence type="ECO:0000313" key="2">
    <source>
        <dbReference type="Proteomes" id="UP000504631"/>
    </source>
</evidence>
<dbReference type="KEGG" id="bvk:117239102"/>
<reference evidence="3" key="1">
    <citation type="submission" date="2025-08" db="UniProtKB">
        <authorList>
            <consortium name="RefSeq"/>
        </authorList>
    </citation>
    <scope>IDENTIFICATION</scope>
    <source>
        <tissue evidence="3">Muscle</tissue>
    </source>
</reference>
<sequence length="251" mass="28797">MAMLLTTRHWGSDESFSCFSKTFVSKFTKSQEKPNNDKSVSASDHLPEDISRKQTAKRNALNVSSKIAKSKTTKAYNDIVLESSHVKASALLYEITDRTNQLAQPRVRTIEEKLTQTRPNSVQIPKASSRIIELSKPRIPYQYPPKPIGYVAPGALTAVATQRIIELSKPKKKRRSKVSSKRKSKLHNEKSRSYVRRGKKKLDHKYTALLRHKNDRKMRSKKRQLKTSNSDRTIIMVGLKLKDDKKTRRHS</sequence>
<gene>
    <name evidence="3" type="primary">LOC117239102</name>
</gene>
<dbReference type="InterPro" id="IPR006623">
    <property type="entry name" value="THEG"/>
</dbReference>
<accession>A0A6J3L8K0</accession>